<dbReference type="PANTHER" id="PTHR43464:SF92">
    <property type="entry name" value="SLR1071 PROTEIN"/>
    <property type="match status" value="1"/>
</dbReference>
<dbReference type="GO" id="GO:0008168">
    <property type="term" value="F:methyltransferase activity"/>
    <property type="evidence" value="ECO:0007669"/>
    <property type="project" value="UniProtKB-KW"/>
</dbReference>
<dbReference type="STRING" id="1604334.SAMN05421546_0764"/>
<keyword evidence="2" id="KW-0808">Transferase</keyword>
<dbReference type="AlphaFoldDB" id="A0A1N6QPL8"/>
<reference evidence="3" key="1">
    <citation type="submission" date="2017-01" db="EMBL/GenBank/DDBJ databases">
        <authorList>
            <person name="Varghese N."/>
            <person name="Submissions S."/>
        </authorList>
    </citation>
    <scope>NUCLEOTIDE SEQUENCE [LARGE SCALE GENOMIC DNA]</scope>
    <source>
        <strain evidence="3">UM1</strain>
    </source>
</reference>
<keyword evidence="3" id="KW-1185">Reference proteome</keyword>
<dbReference type="PANTHER" id="PTHR43464">
    <property type="entry name" value="METHYLTRANSFERASE"/>
    <property type="match status" value="1"/>
</dbReference>
<dbReference type="Pfam" id="PF13847">
    <property type="entry name" value="Methyltransf_31"/>
    <property type="match status" value="1"/>
</dbReference>
<proteinExistence type="predicted"/>
<organism evidence="2 3">
    <name type="scientific">Solilutibacter tolerans</name>
    <dbReference type="NCBI Taxonomy" id="1604334"/>
    <lineage>
        <taxon>Bacteria</taxon>
        <taxon>Pseudomonadati</taxon>
        <taxon>Pseudomonadota</taxon>
        <taxon>Gammaproteobacteria</taxon>
        <taxon>Lysobacterales</taxon>
        <taxon>Lysobacteraceae</taxon>
        <taxon>Solilutibacter</taxon>
    </lineage>
</organism>
<dbReference type="EMBL" id="FTLW01000002">
    <property type="protein sequence ID" value="SIQ18495.1"/>
    <property type="molecule type" value="Genomic_DNA"/>
</dbReference>
<feature type="domain" description="Methyltransferase" evidence="1">
    <location>
        <begin position="49"/>
        <end position="153"/>
    </location>
</feature>
<gene>
    <name evidence="2" type="ORF">SAMN05421546_0764</name>
</gene>
<evidence type="ECO:0000313" key="2">
    <source>
        <dbReference type="EMBL" id="SIQ18495.1"/>
    </source>
</evidence>
<dbReference type="Gene3D" id="3.40.50.150">
    <property type="entry name" value="Vaccinia Virus protein VP39"/>
    <property type="match status" value="1"/>
</dbReference>
<dbReference type="SUPFAM" id="SSF53335">
    <property type="entry name" value="S-adenosyl-L-methionine-dependent methyltransferases"/>
    <property type="match status" value="1"/>
</dbReference>
<name>A0A1N6QPL8_9GAMM</name>
<protein>
    <submittedName>
        <fullName evidence="2">Methyltransferase domain-containing protein</fullName>
    </submittedName>
</protein>
<dbReference type="Proteomes" id="UP000241788">
    <property type="component" value="Unassembled WGS sequence"/>
</dbReference>
<keyword evidence="2" id="KW-0489">Methyltransferase</keyword>
<dbReference type="RefSeq" id="WP_076585504.1">
    <property type="nucleotide sequence ID" value="NZ_FTLW01000002.1"/>
</dbReference>
<accession>A0A1N6QPL8</accession>
<evidence type="ECO:0000259" key="1">
    <source>
        <dbReference type="Pfam" id="PF13847"/>
    </source>
</evidence>
<sequence length="228" mass="25116">MKAEHRAIARAFLDPSRPFDRHHYYYALSKLATDPLYDGVCDALRGRTLPVLDVGCGIGLLAQRMRADGIASPYLGVDFDARKIKYAEAGRVRKGLDNSRFEVGDAASGLPAHFGDVCILDVLQFLPDTTSQNALVESAIARLAPGGKLIIRTGLTDGSARAGITVLVDRLSSLWGWMRARPTRYPSLEELRARFDRHSLTAQFKPLHGNTPFNNWLVVAEKPAESQL</sequence>
<dbReference type="CDD" id="cd02440">
    <property type="entry name" value="AdoMet_MTases"/>
    <property type="match status" value="1"/>
</dbReference>
<dbReference type="OrthoDB" id="5565939at2"/>
<evidence type="ECO:0000313" key="3">
    <source>
        <dbReference type="Proteomes" id="UP000241788"/>
    </source>
</evidence>
<dbReference type="InterPro" id="IPR029063">
    <property type="entry name" value="SAM-dependent_MTases_sf"/>
</dbReference>
<dbReference type="InterPro" id="IPR025714">
    <property type="entry name" value="Methyltranfer_dom"/>
</dbReference>
<dbReference type="GO" id="GO:0032259">
    <property type="term" value="P:methylation"/>
    <property type="evidence" value="ECO:0007669"/>
    <property type="project" value="UniProtKB-KW"/>
</dbReference>